<dbReference type="AlphaFoldDB" id="A0A8D9S541"/>
<dbReference type="EMBL" id="ACHG01000067">
    <property type="protein sequence ID" value="EEI66005.1"/>
    <property type="molecule type" value="Genomic_DNA"/>
</dbReference>
<name>A0A8D9S541_LIMRT</name>
<gene>
    <name evidence="1" type="ORF">HMPREF0534_0669</name>
</gene>
<comment type="caution">
    <text evidence="1">The sequence shown here is derived from an EMBL/GenBank/DDBJ whole genome shotgun (WGS) entry which is preliminary data.</text>
</comment>
<reference evidence="1 2" key="1">
    <citation type="submission" date="2009-01" db="EMBL/GenBank/DDBJ databases">
        <authorList>
            <person name="Qin X."/>
            <person name="Bachman B."/>
            <person name="Battles P."/>
            <person name="Bell A."/>
            <person name="Bess C."/>
            <person name="Bickham C."/>
            <person name="Chaboub L."/>
            <person name="Chen D."/>
            <person name="Coyle M."/>
            <person name="Deiros D.R."/>
            <person name="Dinh H."/>
            <person name="Forbes L."/>
            <person name="Fowler G."/>
            <person name="Francisco L."/>
            <person name="Fu Q."/>
            <person name="Gubbala S."/>
            <person name="Hale W."/>
            <person name="Han Y."/>
            <person name="Hemphill L."/>
            <person name="Highlander S.K."/>
            <person name="Hirani K."/>
            <person name="Hogues M."/>
            <person name="Jackson L."/>
            <person name="Jakkamsetti A."/>
            <person name="Javaid M."/>
            <person name="Jiang H."/>
            <person name="Korchina V."/>
            <person name="Kovar C."/>
            <person name="Lara F."/>
            <person name="Lee S."/>
            <person name="Mata R."/>
            <person name="Mathew T."/>
            <person name="Moen C."/>
            <person name="Morales K."/>
            <person name="Munidasa M."/>
            <person name="Nazareth L."/>
            <person name="Ngo R."/>
            <person name="Nguyen L."/>
            <person name="Okwuonu G."/>
            <person name="Ongeri F."/>
            <person name="Patil S."/>
            <person name="Petrosino J."/>
            <person name="Pham C."/>
            <person name="Pham P."/>
            <person name="Pu L.-L."/>
            <person name="Puazo M."/>
            <person name="Raj R."/>
            <person name="Reid J."/>
            <person name="Rouhana J."/>
            <person name="Saada N."/>
            <person name="Shang Y."/>
            <person name="Simmons D."/>
            <person name="Thornton R."/>
            <person name="Warren J."/>
            <person name="Weissenberger G."/>
            <person name="Zhang J."/>
            <person name="Zhang L."/>
            <person name="Zhou C."/>
            <person name="Zhu D."/>
            <person name="Muzny D."/>
            <person name="Worley K."/>
            <person name="Gibbs R."/>
        </authorList>
    </citation>
    <scope>NUCLEOTIDE SEQUENCE [LARGE SCALE GENOMIC DNA]</scope>
    <source>
        <strain evidence="1 2">CF48-3A</strain>
    </source>
</reference>
<accession>A0A8D9S541</accession>
<sequence length="43" mass="4797">MQVQIVTKIGPVYFPLTENKTASNGSTFRQKLTSKVGHFSVKK</sequence>
<dbReference type="Proteomes" id="UP000003419">
    <property type="component" value="Unassembled WGS sequence"/>
</dbReference>
<evidence type="ECO:0000313" key="2">
    <source>
        <dbReference type="Proteomes" id="UP000003419"/>
    </source>
</evidence>
<protein>
    <submittedName>
        <fullName evidence="1">Uncharacterized protein</fullName>
    </submittedName>
</protein>
<proteinExistence type="predicted"/>
<evidence type="ECO:0000313" key="1">
    <source>
        <dbReference type="EMBL" id="EEI66005.1"/>
    </source>
</evidence>
<organism evidence="1 2">
    <name type="scientific">Limosilactobacillus reuteri CF48-3A</name>
    <dbReference type="NCBI Taxonomy" id="525341"/>
    <lineage>
        <taxon>Bacteria</taxon>
        <taxon>Bacillati</taxon>
        <taxon>Bacillota</taxon>
        <taxon>Bacilli</taxon>
        <taxon>Lactobacillales</taxon>
        <taxon>Lactobacillaceae</taxon>
        <taxon>Limosilactobacillus</taxon>
    </lineage>
</organism>